<dbReference type="Proteomes" id="UP001400965">
    <property type="component" value="Unassembled WGS sequence"/>
</dbReference>
<sequence>MNRAKFLKYLTLKISKRPNKGKHIIVKKILEKILEKVSKILIVPPIVFTGVMIMGMLLLLGMSMFTIKFFPYFVHMLDTRLILGTIGIVISLVFISLSIIGWPIYIIVLVGGIWFIRSYRKFIKNHYLYKRANDFIDRI</sequence>
<reference evidence="2 3" key="1">
    <citation type="journal article" date="2019" name="Int. J. Syst. Evol. Microbiol.">
        <title>The Global Catalogue of Microorganisms (GCM) 10K type strain sequencing project: providing services to taxonomists for standard genome sequencing and annotation.</title>
        <authorList>
            <consortium name="The Broad Institute Genomics Platform"/>
            <consortium name="The Broad Institute Genome Sequencing Center for Infectious Disease"/>
            <person name="Wu L."/>
            <person name="Ma J."/>
        </authorList>
    </citation>
    <scope>NUCLEOTIDE SEQUENCE [LARGE SCALE GENOMIC DNA]</scope>
    <source>
        <strain evidence="2 3">JCM 6486</strain>
    </source>
</reference>
<evidence type="ECO:0000256" key="1">
    <source>
        <dbReference type="SAM" id="Phobius"/>
    </source>
</evidence>
<comment type="caution">
    <text evidence="2">The sequence shown here is derived from an EMBL/GenBank/DDBJ whole genome shotgun (WGS) entry which is preliminary data.</text>
</comment>
<evidence type="ECO:0008006" key="4">
    <source>
        <dbReference type="Google" id="ProtNLM"/>
    </source>
</evidence>
<name>A0ABN1M7A8_9FIRM</name>
<accession>A0ABN1M7A8</accession>
<evidence type="ECO:0000313" key="2">
    <source>
        <dbReference type="EMBL" id="GAA0865182.1"/>
    </source>
</evidence>
<dbReference type="EMBL" id="BAAACP010000013">
    <property type="protein sequence ID" value="GAA0865182.1"/>
    <property type="molecule type" value="Genomic_DNA"/>
</dbReference>
<protein>
    <recommendedName>
        <fullName evidence="4">DUF4870 domain-containing protein</fullName>
    </recommendedName>
</protein>
<dbReference type="RefSeq" id="WP_346045836.1">
    <property type="nucleotide sequence ID" value="NZ_BAAACP010000013.1"/>
</dbReference>
<feature type="transmembrane region" description="Helical" evidence="1">
    <location>
        <begin position="82"/>
        <end position="115"/>
    </location>
</feature>
<evidence type="ECO:0000313" key="3">
    <source>
        <dbReference type="Proteomes" id="UP001400965"/>
    </source>
</evidence>
<feature type="transmembrane region" description="Helical" evidence="1">
    <location>
        <begin position="40"/>
        <end position="62"/>
    </location>
</feature>
<proteinExistence type="predicted"/>
<gene>
    <name evidence="2" type="ORF">GCM10008917_21570</name>
</gene>
<keyword evidence="1" id="KW-1133">Transmembrane helix</keyword>
<keyword evidence="1" id="KW-0812">Transmembrane</keyword>
<keyword evidence="3" id="KW-1185">Reference proteome</keyword>
<keyword evidence="1" id="KW-0472">Membrane</keyword>
<organism evidence="2 3">
    <name type="scientific">Paraclostridium tenue</name>
    <dbReference type="NCBI Taxonomy" id="1737"/>
    <lineage>
        <taxon>Bacteria</taxon>
        <taxon>Bacillati</taxon>
        <taxon>Bacillota</taxon>
        <taxon>Clostridia</taxon>
        <taxon>Peptostreptococcales</taxon>
        <taxon>Peptostreptococcaceae</taxon>
        <taxon>Paraclostridium</taxon>
    </lineage>
</organism>